<evidence type="ECO:0000256" key="4">
    <source>
        <dbReference type="ARBA" id="ARBA00023136"/>
    </source>
</evidence>
<keyword evidence="2 5" id="KW-0812">Transmembrane</keyword>
<evidence type="ECO:0000313" key="7">
    <source>
        <dbReference type="Proteomes" id="UP000746471"/>
    </source>
</evidence>
<protein>
    <submittedName>
        <fullName evidence="6">VIT1/CCC1 transporter family protein</fullName>
    </submittedName>
</protein>
<evidence type="ECO:0000256" key="1">
    <source>
        <dbReference type="ARBA" id="ARBA00004127"/>
    </source>
</evidence>
<feature type="transmembrane region" description="Helical" evidence="5">
    <location>
        <begin position="222"/>
        <end position="243"/>
    </location>
</feature>
<gene>
    <name evidence="6" type="ORF">KHM83_12925</name>
</gene>
<comment type="subcellular location">
    <subcellularLocation>
        <location evidence="1">Endomembrane system</location>
        <topology evidence="1">Multi-pass membrane protein</topology>
    </subcellularLocation>
</comment>
<feature type="transmembrane region" description="Helical" evidence="5">
    <location>
        <begin position="160"/>
        <end position="184"/>
    </location>
</feature>
<keyword evidence="3 5" id="KW-1133">Transmembrane helix</keyword>
<reference evidence="6 7" key="1">
    <citation type="submission" date="2021-05" db="EMBL/GenBank/DDBJ databases">
        <title>Fusibacter ferrireducens sp. nov., an anaerobic, sulfur- and Fe-reducing bacterium isolated from the mangrove sediment.</title>
        <authorList>
            <person name="Qiu D."/>
        </authorList>
    </citation>
    <scope>NUCLEOTIDE SEQUENCE [LARGE SCALE GENOMIC DNA]</scope>
    <source>
        <strain evidence="6 7">DSM 12116</strain>
    </source>
</reference>
<proteinExistence type="predicted"/>
<dbReference type="InterPro" id="IPR009078">
    <property type="entry name" value="Ferritin-like_SF"/>
</dbReference>
<accession>A0ABS5PSQ5</accession>
<evidence type="ECO:0000256" key="2">
    <source>
        <dbReference type="ARBA" id="ARBA00022692"/>
    </source>
</evidence>
<dbReference type="Gene3D" id="1.20.5.420">
    <property type="entry name" value="Immunoglobulin FC, subunit C"/>
    <property type="match status" value="1"/>
</dbReference>
<dbReference type="RefSeq" id="WP_213237443.1">
    <property type="nucleotide sequence ID" value="NZ_JAHBCL010000022.1"/>
</dbReference>
<sequence length="284" mass="32175">MKPEYLIEQQNEINAHHIYRKIAGRIKDAHNKDILLKISKDELNHYHRLKAQTQRELKPNWLLINFYAVISFFLGFTFSVKLMEKAEDAQQAKYQELYDDDPLLKAIIEDEERHEKTLIDMLDEERLNYVGSIVLGLNDALVELTGALAGYTFAFQNAKIIALTGLITGISASFSMAASEFLSTRQEGESEHALKSAIYTGIAYVFTVILLITPYLLIGNPYISLATMLVVAVLIIFGFNYYISVAKDLPFKRRFFEMAGISLTVSLISFLIGVVVKVVFGFEL</sequence>
<dbReference type="SUPFAM" id="SSF47240">
    <property type="entry name" value="Ferritin-like"/>
    <property type="match status" value="1"/>
</dbReference>
<dbReference type="InterPro" id="IPR008217">
    <property type="entry name" value="Ccc1_fam"/>
</dbReference>
<dbReference type="PANTHER" id="PTHR31851">
    <property type="entry name" value="FE(2+)/MN(2+) TRANSPORTER PCL1"/>
    <property type="match status" value="1"/>
</dbReference>
<feature type="transmembrane region" description="Helical" evidence="5">
    <location>
        <begin position="61"/>
        <end position="80"/>
    </location>
</feature>
<evidence type="ECO:0000256" key="5">
    <source>
        <dbReference type="SAM" id="Phobius"/>
    </source>
</evidence>
<evidence type="ECO:0000256" key="3">
    <source>
        <dbReference type="ARBA" id="ARBA00022989"/>
    </source>
</evidence>
<dbReference type="CDD" id="cd02431">
    <property type="entry name" value="Ferritin_CCC1_C"/>
    <property type="match status" value="1"/>
</dbReference>
<comment type="caution">
    <text evidence="6">The sequence shown here is derived from an EMBL/GenBank/DDBJ whole genome shotgun (WGS) entry which is preliminary data.</text>
</comment>
<keyword evidence="4 5" id="KW-0472">Membrane</keyword>
<keyword evidence="7" id="KW-1185">Reference proteome</keyword>
<evidence type="ECO:0000313" key="6">
    <source>
        <dbReference type="EMBL" id="MBS7527581.1"/>
    </source>
</evidence>
<dbReference type="Proteomes" id="UP000746471">
    <property type="component" value="Unassembled WGS sequence"/>
</dbReference>
<organism evidence="6 7">
    <name type="scientific">Fusibacter paucivorans</name>
    <dbReference type="NCBI Taxonomy" id="76009"/>
    <lineage>
        <taxon>Bacteria</taxon>
        <taxon>Bacillati</taxon>
        <taxon>Bacillota</taxon>
        <taxon>Clostridia</taxon>
        <taxon>Eubacteriales</taxon>
        <taxon>Eubacteriales Family XII. Incertae Sedis</taxon>
        <taxon>Fusibacter</taxon>
    </lineage>
</organism>
<dbReference type="Pfam" id="PF01988">
    <property type="entry name" value="VIT1"/>
    <property type="match status" value="1"/>
</dbReference>
<feature type="transmembrane region" description="Helical" evidence="5">
    <location>
        <begin position="196"/>
        <end position="216"/>
    </location>
</feature>
<dbReference type="CDD" id="cd01044">
    <property type="entry name" value="Ferritin_CCC1_N"/>
    <property type="match status" value="1"/>
</dbReference>
<dbReference type="InterPro" id="IPR039376">
    <property type="entry name" value="Ferritin_CCC1_N"/>
</dbReference>
<name>A0ABS5PSQ5_9FIRM</name>
<dbReference type="EMBL" id="JAHBCL010000022">
    <property type="protein sequence ID" value="MBS7527581.1"/>
    <property type="molecule type" value="Genomic_DNA"/>
</dbReference>
<feature type="transmembrane region" description="Helical" evidence="5">
    <location>
        <begin position="255"/>
        <end position="280"/>
    </location>
</feature>